<accession>A0A9J7MLT1</accession>
<dbReference type="GO" id="GO:1902387">
    <property type="term" value="F:ceramide 1-phosphate binding"/>
    <property type="evidence" value="ECO:0000318"/>
    <property type="project" value="GO_Central"/>
</dbReference>
<dbReference type="AlphaFoldDB" id="A0A9J7MLT1"/>
<reference evidence="5" key="2">
    <citation type="submission" date="2025-08" db="UniProtKB">
        <authorList>
            <consortium name="RefSeq"/>
        </authorList>
    </citation>
    <scope>IDENTIFICATION</scope>
    <source>
        <strain evidence="5">S238N-H82</strain>
        <tissue evidence="5">Testes</tissue>
    </source>
</reference>
<dbReference type="Pfam" id="PF08718">
    <property type="entry name" value="GLTP"/>
    <property type="match status" value="1"/>
</dbReference>
<dbReference type="FunFam" id="1.10.3520.10:FF:000001">
    <property type="entry name" value="Pleckstrin domain-containing family A member 8"/>
    <property type="match status" value="1"/>
</dbReference>
<dbReference type="GO" id="GO:0120009">
    <property type="term" value="P:intermembrane lipid transfer"/>
    <property type="evidence" value="ECO:0000318"/>
    <property type="project" value="GO_Central"/>
</dbReference>
<evidence type="ECO:0000256" key="1">
    <source>
        <dbReference type="ARBA" id="ARBA00022448"/>
    </source>
</evidence>
<gene>
    <name evidence="5" type="primary">LOC118412639</name>
</gene>
<dbReference type="OrthoDB" id="205255at2759"/>
<dbReference type="GO" id="GO:1902388">
    <property type="term" value="F:ceramide 1-phosphate transfer activity"/>
    <property type="evidence" value="ECO:0000318"/>
    <property type="project" value="GO_Central"/>
</dbReference>
<keyword evidence="4" id="KW-1185">Reference proteome</keyword>
<dbReference type="Proteomes" id="UP000001554">
    <property type="component" value="Chromosome 3"/>
</dbReference>
<reference evidence="4" key="1">
    <citation type="journal article" date="2020" name="Nat. Ecol. Evol.">
        <title>Deeply conserved synteny resolves early events in vertebrate evolution.</title>
        <authorList>
            <person name="Simakov O."/>
            <person name="Marletaz F."/>
            <person name="Yue J.X."/>
            <person name="O'Connell B."/>
            <person name="Jenkins J."/>
            <person name="Brandt A."/>
            <person name="Calef R."/>
            <person name="Tung C.H."/>
            <person name="Huang T.K."/>
            <person name="Schmutz J."/>
            <person name="Satoh N."/>
            <person name="Yu J.K."/>
            <person name="Putnam N.H."/>
            <person name="Green R.E."/>
            <person name="Rokhsar D.S."/>
        </authorList>
    </citation>
    <scope>NUCLEOTIDE SEQUENCE [LARGE SCALE GENOMIC DNA]</scope>
    <source>
        <strain evidence="4">S238N-H82</strain>
    </source>
</reference>
<feature type="domain" description="Glycolipid transfer protein" evidence="3">
    <location>
        <begin position="108"/>
        <end position="249"/>
    </location>
</feature>
<dbReference type="Gene3D" id="1.10.3520.10">
    <property type="entry name" value="Glycolipid transfer protein"/>
    <property type="match status" value="1"/>
</dbReference>
<dbReference type="KEGG" id="bfo:118412639"/>
<dbReference type="GeneID" id="118412639"/>
<protein>
    <submittedName>
        <fullName evidence="5">Glycolipid transfer protein-like isoform X1</fullName>
    </submittedName>
</protein>
<dbReference type="GO" id="GO:0005829">
    <property type="term" value="C:cytosol"/>
    <property type="evidence" value="ECO:0000318"/>
    <property type="project" value="GO_Central"/>
</dbReference>
<evidence type="ECO:0000313" key="5">
    <source>
        <dbReference type="RefSeq" id="XP_035671524.1"/>
    </source>
</evidence>
<dbReference type="RefSeq" id="XP_035671524.1">
    <property type="nucleotide sequence ID" value="XM_035815631.1"/>
</dbReference>
<feature type="signal peptide" evidence="2">
    <location>
        <begin position="1"/>
        <end position="24"/>
    </location>
</feature>
<dbReference type="GO" id="GO:0035627">
    <property type="term" value="P:ceramide transport"/>
    <property type="evidence" value="ECO:0000318"/>
    <property type="project" value="GO_Central"/>
</dbReference>
<dbReference type="PANTHER" id="PTHR10219:SF25">
    <property type="entry name" value="PLECKSTRIN HOMOLOGY DOMAIN-CONTAINING FAMILY A MEMBER 8"/>
    <property type="match status" value="1"/>
</dbReference>
<name>A0A9J7MLT1_BRAFL</name>
<dbReference type="SUPFAM" id="SSF110004">
    <property type="entry name" value="Glycolipid transfer protein, GLTP"/>
    <property type="match status" value="1"/>
</dbReference>
<dbReference type="InterPro" id="IPR014830">
    <property type="entry name" value="Glycolipid_transfer_prot_dom"/>
</dbReference>
<dbReference type="PANTHER" id="PTHR10219">
    <property type="entry name" value="GLYCOLIPID TRANSFER PROTEIN-RELATED"/>
    <property type="match status" value="1"/>
</dbReference>
<organism evidence="4 5">
    <name type="scientific">Branchiostoma floridae</name>
    <name type="common">Florida lancelet</name>
    <name type="synonym">Amphioxus</name>
    <dbReference type="NCBI Taxonomy" id="7739"/>
    <lineage>
        <taxon>Eukaryota</taxon>
        <taxon>Metazoa</taxon>
        <taxon>Chordata</taxon>
        <taxon>Cephalochordata</taxon>
        <taxon>Leptocardii</taxon>
        <taxon>Amphioxiformes</taxon>
        <taxon>Branchiostomatidae</taxon>
        <taxon>Branchiostoma</taxon>
    </lineage>
</organism>
<evidence type="ECO:0000313" key="4">
    <source>
        <dbReference type="Proteomes" id="UP000001554"/>
    </source>
</evidence>
<sequence>MSSPFVLTLLCSIVAVALLCPVDAGSGHFLVASASSNIIDTREEQWADDMSFSDDDSAFRTADELEMLNNKLRSLRELLELETRGVQTEIEKLLSGFKGVKLTGNGDIPTKPFLDACRRMVPFFDLLGETAFAPVKSDINGNILKLTKKYSTDPDRFSTLQDIVKQEMAEKTTKAKNSATDALLWLRRALEFPQHFLAGIAEGETDLVKVAKAAYERSLKKYHGWMVQSIFSLAMKAVPYYHDFVMKVASGDEKAMIRDAKTYADKLGILTKALQDFYTANNL</sequence>
<dbReference type="InterPro" id="IPR036497">
    <property type="entry name" value="GLTP_sf"/>
</dbReference>
<evidence type="ECO:0000256" key="2">
    <source>
        <dbReference type="SAM" id="SignalP"/>
    </source>
</evidence>
<proteinExistence type="predicted"/>
<feature type="chain" id="PRO_5039916126" evidence="2">
    <location>
        <begin position="25"/>
        <end position="283"/>
    </location>
</feature>
<dbReference type="OMA" id="QDMANNS"/>
<evidence type="ECO:0000259" key="3">
    <source>
        <dbReference type="Pfam" id="PF08718"/>
    </source>
</evidence>
<keyword evidence="2" id="KW-0732">Signal</keyword>
<keyword evidence="1" id="KW-0813">Transport</keyword>